<gene>
    <name evidence="5" type="ORF">Dsin_006961</name>
</gene>
<dbReference type="Pfam" id="PF00005">
    <property type="entry name" value="ABC_tran"/>
    <property type="match status" value="1"/>
</dbReference>
<dbReference type="GO" id="GO:0042626">
    <property type="term" value="F:ATPase-coupled transmembrane transporter activity"/>
    <property type="evidence" value="ECO:0007669"/>
    <property type="project" value="TreeGrafter"/>
</dbReference>
<dbReference type="PANTHER" id="PTHR24223">
    <property type="entry name" value="ATP-BINDING CASSETTE SUB-FAMILY C"/>
    <property type="match status" value="1"/>
</dbReference>
<dbReference type="GO" id="GO:0016887">
    <property type="term" value="F:ATP hydrolysis activity"/>
    <property type="evidence" value="ECO:0007669"/>
    <property type="project" value="InterPro"/>
</dbReference>
<feature type="transmembrane region" description="Helical" evidence="3">
    <location>
        <begin position="51"/>
        <end position="84"/>
    </location>
</feature>
<evidence type="ECO:0000313" key="6">
    <source>
        <dbReference type="Proteomes" id="UP001281410"/>
    </source>
</evidence>
<dbReference type="Proteomes" id="UP001281410">
    <property type="component" value="Unassembled WGS sequence"/>
</dbReference>
<evidence type="ECO:0000313" key="5">
    <source>
        <dbReference type="EMBL" id="KAK3227099.1"/>
    </source>
</evidence>
<feature type="transmembrane region" description="Helical" evidence="3">
    <location>
        <begin position="27"/>
        <end position="45"/>
    </location>
</feature>
<sequence length="192" mass="21353">MITCSLAHTPFKMHQISSDMIILDNDLPISINLAAIATIDVLMTIEMMASITWHVLIVVIPTFIIAKYIQIVVILIVVLLIVLLPRKCLLEDISPPASWPLEGRIKLENLKVRYSPNAQFVMKGITCTFEEGTRVGVVGRTESGKSTLISALFRLVDLESGRILIDGLDICSIRLEDLRTKLSIVPQEPTVF</sequence>
<evidence type="ECO:0000256" key="1">
    <source>
        <dbReference type="ARBA" id="ARBA00022741"/>
    </source>
</evidence>
<keyword evidence="3" id="KW-1133">Transmembrane helix</keyword>
<keyword evidence="2" id="KW-0067">ATP-binding</keyword>
<keyword evidence="6" id="KW-1185">Reference proteome</keyword>
<accession>A0AAE0B0Q7</accession>
<protein>
    <recommendedName>
        <fullName evidence="4">ABC transporter domain-containing protein</fullName>
    </recommendedName>
</protein>
<keyword evidence="3" id="KW-0812">Transmembrane</keyword>
<dbReference type="GO" id="GO:0016020">
    <property type="term" value="C:membrane"/>
    <property type="evidence" value="ECO:0007669"/>
    <property type="project" value="TreeGrafter"/>
</dbReference>
<dbReference type="AlphaFoldDB" id="A0AAE0B0Q7"/>
<organism evidence="5 6">
    <name type="scientific">Dipteronia sinensis</name>
    <dbReference type="NCBI Taxonomy" id="43782"/>
    <lineage>
        <taxon>Eukaryota</taxon>
        <taxon>Viridiplantae</taxon>
        <taxon>Streptophyta</taxon>
        <taxon>Embryophyta</taxon>
        <taxon>Tracheophyta</taxon>
        <taxon>Spermatophyta</taxon>
        <taxon>Magnoliopsida</taxon>
        <taxon>eudicotyledons</taxon>
        <taxon>Gunneridae</taxon>
        <taxon>Pentapetalae</taxon>
        <taxon>rosids</taxon>
        <taxon>malvids</taxon>
        <taxon>Sapindales</taxon>
        <taxon>Sapindaceae</taxon>
        <taxon>Hippocastanoideae</taxon>
        <taxon>Acereae</taxon>
        <taxon>Dipteronia</taxon>
    </lineage>
</organism>
<dbReference type="EMBL" id="JANJYJ010000002">
    <property type="protein sequence ID" value="KAK3227099.1"/>
    <property type="molecule type" value="Genomic_DNA"/>
</dbReference>
<name>A0AAE0B0Q7_9ROSI</name>
<dbReference type="InterPro" id="IPR003439">
    <property type="entry name" value="ABC_transporter-like_ATP-bd"/>
</dbReference>
<keyword evidence="3" id="KW-0472">Membrane</keyword>
<feature type="domain" description="ABC transporter" evidence="4">
    <location>
        <begin position="123"/>
        <end position="191"/>
    </location>
</feature>
<evidence type="ECO:0000256" key="2">
    <source>
        <dbReference type="ARBA" id="ARBA00022840"/>
    </source>
</evidence>
<dbReference type="SUPFAM" id="SSF52540">
    <property type="entry name" value="P-loop containing nucleoside triphosphate hydrolases"/>
    <property type="match status" value="1"/>
</dbReference>
<dbReference type="GO" id="GO:0005524">
    <property type="term" value="F:ATP binding"/>
    <property type="evidence" value="ECO:0007669"/>
    <property type="project" value="UniProtKB-KW"/>
</dbReference>
<evidence type="ECO:0000256" key="3">
    <source>
        <dbReference type="SAM" id="Phobius"/>
    </source>
</evidence>
<comment type="caution">
    <text evidence="5">The sequence shown here is derived from an EMBL/GenBank/DDBJ whole genome shotgun (WGS) entry which is preliminary data.</text>
</comment>
<reference evidence="5" key="1">
    <citation type="journal article" date="2023" name="Plant J.">
        <title>Genome sequences and population genomics provide insights into the demographic history, inbreeding, and mutation load of two 'living fossil' tree species of Dipteronia.</title>
        <authorList>
            <person name="Feng Y."/>
            <person name="Comes H.P."/>
            <person name="Chen J."/>
            <person name="Zhu S."/>
            <person name="Lu R."/>
            <person name="Zhang X."/>
            <person name="Li P."/>
            <person name="Qiu J."/>
            <person name="Olsen K.M."/>
            <person name="Qiu Y."/>
        </authorList>
    </citation>
    <scope>NUCLEOTIDE SEQUENCE</scope>
    <source>
        <strain evidence="5">NBL</strain>
    </source>
</reference>
<dbReference type="PANTHER" id="PTHR24223:SF108">
    <property type="entry name" value="ABC TRANSPORTER C FAMILY MEMBER 8"/>
    <property type="match status" value="1"/>
</dbReference>
<dbReference type="Gene3D" id="3.40.50.300">
    <property type="entry name" value="P-loop containing nucleotide triphosphate hydrolases"/>
    <property type="match status" value="1"/>
</dbReference>
<evidence type="ECO:0000259" key="4">
    <source>
        <dbReference type="Pfam" id="PF00005"/>
    </source>
</evidence>
<keyword evidence="1" id="KW-0547">Nucleotide-binding</keyword>
<proteinExistence type="predicted"/>
<dbReference type="InterPro" id="IPR027417">
    <property type="entry name" value="P-loop_NTPase"/>
</dbReference>
<dbReference type="InterPro" id="IPR050173">
    <property type="entry name" value="ABC_transporter_C-like"/>
</dbReference>